<gene>
    <name evidence="1" type="ORF">DDW13_00690</name>
</gene>
<protein>
    <submittedName>
        <fullName evidence="1">Uncharacterized protein</fullName>
    </submittedName>
</protein>
<evidence type="ECO:0000313" key="1">
    <source>
        <dbReference type="EMBL" id="PVU77483.1"/>
    </source>
</evidence>
<proteinExistence type="predicted"/>
<dbReference type="Proteomes" id="UP000245638">
    <property type="component" value="Unassembled WGS sequence"/>
</dbReference>
<accession>A0A2T9XBP8</accession>
<sequence length="59" mass="7042">MIVDIVYNFSLKYSVEAMIRKILRPLNFHLLPLVILDFEPGRHIHNDLAFAILIIRKFY</sequence>
<organism evidence="1 2">
    <name type="scientific">Acidianus hospitalis</name>
    <dbReference type="NCBI Taxonomy" id="563177"/>
    <lineage>
        <taxon>Archaea</taxon>
        <taxon>Thermoproteota</taxon>
        <taxon>Thermoprotei</taxon>
        <taxon>Sulfolobales</taxon>
        <taxon>Sulfolobaceae</taxon>
        <taxon>Acidianus</taxon>
    </lineage>
</organism>
<dbReference type="AlphaFoldDB" id="A0A2T9XBP8"/>
<name>A0A2T9XBP8_9CREN</name>
<dbReference type="EMBL" id="QEFD01000025">
    <property type="protein sequence ID" value="PVU77483.1"/>
    <property type="molecule type" value="Genomic_DNA"/>
</dbReference>
<reference evidence="1 2" key="1">
    <citation type="journal article" date="2015" name="Appl. Environ. Microbiol.">
        <title>Nanoarchaeota, Their Sulfolobales Host, and Nanoarchaeota Virus Distribution across Yellowstone National Park Hot Springs.</title>
        <authorList>
            <person name="Munson-McGee J.H."/>
            <person name="Field E.K."/>
            <person name="Bateson M."/>
            <person name="Rooney C."/>
            <person name="Stepanauskas R."/>
            <person name="Young M.J."/>
        </authorList>
    </citation>
    <scope>NUCLEOTIDE SEQUENCE [LARGE SCALE GENOMIC DNA]</scope>
    <source>
        <strain evidence="1">SCGC AC-742_N10</strain>
    </source>
</reference>
<evidence type="ECO:0000313" key="2">
    <source>
        <dbReference type="Proteomes" id="UP000245638"/>
    </source>
</evidence>
<comment type="caution">
    <text evidence="1">The sequence shown here is derived from an EMBL/GenBank/DDBJ whole genome shotgun (WGS) entry which is preliminary data.</text>
</comment>